<dbReference type="OrthoDB" id="5408102at2759"/>
<protein>
    <recommendedName>
        <fullName evidence="3">MFS maltose permease</fullName>
    </recommendedName>
</protein>
<reference evidence="1" key="1">
    <citation type="journal article" date="2020" name="Stud. Mycol.">
        <title>101 Dothideomycetes genomes: a test case for predicting lifestyles and emergence of pathogens.</title>
        <authorList>
            <person name="Haridas S."/>
            <person name="Albert R."/>
            <person name="Binder M."/>
            <person name="Bloem J."/>
            <person name="Labutti K."/>
            <person name="Salamov A."/>
            <person name="Andreopoulos B."/>
            <person name="Baker S."/>
            <person name="Barry K."/>
            <person name="Bills G."/>
            <person name="Bluhm B."/>
            <person name="Cannon C."/>
            <person name="Castanera R."/>
            <person name="Culley D."/>
            <person name="Daum C."/>
            <person name="Ezra D."/>
            <person name="Gonzalez J."/>
            <person name="Henrissat B."/>
            <person name="Kuo A."/>
            <person name="Liang C."/>
            <person name="Lipzen A."/>
            <person name="Lutzoni F."/>
            <person name="Magnuson J."/>
            <person name="Mondo S."/>
            <person name="Nolan M."/>
            <person name="Ohm R."/>
            <person name="Pangilinan J."/>
            <person name="Park H.-J."/>
            <person name="Ramirez L."/>
            <person name="Alfaro M."/>
            <person name="Sun H."/>
            <person name="Tritt A."/>
            <person name="Yoshinaga Y."/>
            <person name="Zwiers L.-H."/>
            <person name="Turgeon B."/>
            <person name="Goodwin S."/>
            <person name="Spatafora J."/>
            <person name="Crous P."/>
            <person name="Grigoriev I."/>
        </authorList>
    </citation>
    <scope>NUCLEOTIDE SEQUENCE</scope>
    <source>
        <strain evidence="1">CBS 480.64</strain>
    </source>
</reference>
<evidence type="ECO:0000313" key="2">
    <source>
        <dbReference type="Proteomes" id="UP000799421"/>
    </source>
</evidence>
<evidence type="ECO:0000313" key="1">
    <source>
        <dbReference type="EMBL" id="KAF2861432.1"/>
    </source>
</evidence>
<dbReference type="AlphaFoldDB" id="A0A6A7C2C3"/>
<sequence>MLPRPVFGPLRSSLVYRRFSRVPALESSWGIRPSVKKGLWLGLRWTAIAYTFVALGSLAYMGVEFMHEEQERPTPEEWKVLTKWSLRNARKLMKAVDDGQLTIEWPLVAKYLRYCLLRLEDPKCDGKGIVKLEEGLDVSTKSWPWKAGYFEVIMACAVAAEHLDSSVIDTKSLHVFPKAMVIGHSNPDPIPTPIFMPPAPREEDCVRVFDPPEVFYKRVLATKGFTTEQKLEAALAYANWMERQGQPMDATELHEWAIDLAKNSRSPETDALNGENKMSSNLLRATAALGMHQARVGNPSVALPILLSALQARRSATSPLPQLATGSARCANGTTDSNGVVQWLHRALTPPTFPPPPPSGDAPLAPRDHLTCEDSELMLYIAQIWPSATEALDWARQGVTTAKNCLQFDKDSQSKAEQLRCLQCLEKGAGMWKLGLHNQITGQTQSNNWLGWLWQRPDGKEKEMVQEMKDVDDLLRQAREWKPGFGGANRNLVAGSTLTASG</sequence>
<proteinExistence type="predicted"/>
<keyword evidence="2" id="KW-1185">Reference proteome</keyword>
<accession>A0A6A7C2C3</accession>
<evidence type="ECO:0008006" key="3">
    <source>
        <dbReference type="Google" id="ProtNLM"/>
    </source>
</evidence>
<dbReference type="EMBL" id="MU005972">
    <property type="protein sequence ID" value="KAF2861432.1"/>
    <property type="molecule type" value="Genomic_DNA"/>
</dbReference>
<organism evidence="1 2">
    <name type="scientific">Piedraia hortae CBS 480.64</name>
    <dbReference type="NCBI Taxonomy" id="1314780"/>
    <lineage>
        <taxon>Eukaryota</taxon>
        <taxon>Fungi</taxon>
        <taxon>Dikarya</taxon>
        <taxon>Ascomycota</taxon>
        <taxon>Pezizomycotina</taxon>
        <taxon>Dothideomycetes</taxon>
        <taxon>Dothideomycetidae</taxon>
        <taxon>Capnodiales</taxon>
        <taxon>Piedraiaceae</taxon>
        <taxon>Piedraia</taxon>
    </lineage>
</organism>
<dbReference type="Proteomes" id="UP000799421">
    <property type="component" value="Unassembled WGS sequence"/>
</dbReference>
<name>A0A6A7C2C3_9PEZI</name>
<gene>
    <name evidence="1" type="ORF">K470DRAFT_214902</name>
</gene>